<evidence type="ECO:0000313" key="1">
    <source>
        <dbReference type="EMBL" id="OGC36027.1"/>
    </source>
</evidence>
<accession>A0A1F4TTR7</accession>
<sequence length="359" mass="39531">MALLVLLQLSSIGSTEITRIKVWNQPNGTIEASSNKGKSWREVGRVLFPTNKTNSNGYTAARWVADGKVAATAVNAIHIKTATAPDGDGIIFSLLPREFLQPPSYYRSYLSSDTAIYTDIPAGEEIFGGGVAPFVGNSIKLAYPDGTMVDIPKGYQPHLYEKFYIIVEKPQEYPRSLVIENVRGGEVTISYYNGRSEVIARVVRPVSGIGRFEGSRYASVGRIRANHAGVLDVSTSTLGRIGGFQIVPAYHGQKFGGPQWLVVGPVSSEAGSLEGTAPLFKAFIRPDYLPDDLLNDAGWMDRLLERFLVEVKLAGSDKWQSMPIREYDDYYLTGQIPPWSAKTLQNVVAFRFLFPLVNN</sequence>
<dbReference type="AlphaFoldDB" id="A0A1F4TTR7"/>
<organism evidence="1 2">
    <name type="scientific">candidate division WOR-1 bacterium RIFOXYB2_FULL_48_7</name>
    <dbReference type="NCBI Taxonomy" id="1802583"/>
    <lineage>
        <taxon>Bacteria</taxon>
        <taxon>Bacillati</taxon>
        <taxon>Saganbacteria</taxon>
    </lineage>
</organism>
<dbReference type="Proteomes" id="UP000178951">
    <property type="component" value="Unassembled WGS sequence"/>
</dbReference>
<gene>
    <name evidence="1" type="ORF">A2311_02235</name>
</gene>
<dbReference type="EMBL" id="MEUF01000020">
    <property type="protein sequence ID" value="OGC36027.1"/>
    <property type="molecule type" value="Genomic_DNA"/>
</dbReference>
<evidence type="ECO:0000313" key="2">
    <source>
        <dbReference type="Proteomes" id="UP000178951"/>
    </source>
</evidence>
<comment type="caution">
    <text evidence="1">The sequence shown here is derived from an EMBL/GenBank/DDBJ whole genome shotgun (WGS) entry which is preliminary data.</text>
</comment>
<dbReference type="STRING" id="1802583.A2311_02235"/>
<reference evidence="1 2" key="1">
    <citation type="journal article" date="2016" name="Nat. Commun.">
        <title>Thousands of microbial genomes shed light on interconnected biogeochemical processes in an aquifer system.</title>
        <authorList>
            <person name="Anantharaman K."/>
            <person name="Brown C.T."/>
            <person name="Hug L.A."/>
            <person name="Sharon I."/>
            <person name="Castelle C.J."/>
            <person name="Probst A.J."/>
            <person name="Thomas B.C."/>
            <person name="Singh A."/>
            <person name="Wilkins M.J."/>
            <person name="Karaoz U."/>
            <person name="Brodie E.L."/>
            <person name="Williams K.H."/>
            <person name="Hubbard S.S."/>
            <person name="Banfield J.F."/>
        </authorList>
    </citation>
    <scope>NUCLEOTIDE SEQUENCE [LARGE SCALE GENOMIC DNA]</scope>
</reference>
<protein>
    <submittedName>
        <fullName evidence="1">Uncharacterized protein</fullName>
    </submittedName>
</protein>
<name>A0A1F4TTR7_UNCSA</name>
<proteinExistence type="predicted"/>